<feature type="transmembrane region" description="Helical" evidence="1">
    <location>
        <begin position="85"/>
        <end position="104"/>
    </location>
</feature>
<dbReference type="InterPro" id="IPR012373">
    <property type="entry name" value="Ferrdict_sens_TM"/>
</dbReference>
<keyword evidence="5" id="KW-1185">Reference proteome</keyword>
<dbReference type="EMBL" id="JACGXN010000003">
    <property type="protein sequence ID" value="MBA8879010.1"/>
    <property type="molecule type" value="Genomic_DNA"/>
</dbReference>
<gene>
    <name evidence="4" type="ORF">FHW16_002728</name>
</gene>
<dbReference type="PANTHER" id="PTHR30273">
    <property type="entry name" value="PERIPLASMIC SIGNAL SENSOR AND SIGMA FACTOR ACTIVATOR FECR-RELATED"/>
    <property type="match status" value="1"/>
</dbReference>
<evidence type="ECO:0000259" key="2">
    <source>
        <dbReference type="Pfam" id="PF04773"/>
    </source>
</evidence>
<keyword evidence="1" id="KW-1133">Transmembrane helix</keyword>
<keyword evidence="1" id="KW-0472">Membrane</keyword>
<dbReference type="Pfam" id="PF04773">
    <property type="entry name" value="FecR"/>
    <property type="match status" value="1"/>
</dbReference>
<dbReference type="Proteomes" id="UP000549052">
    <property type="component" value="Unassembled WGS sequence"/>
</dbReference>
<dbReference type="PANTHER" id="PTHR30273:SF2">
    <property type="entry name" value="PROTEIN FECR"/>
    <property type="match status" value="1"/>
</dbReference>
<dbReference type="GO" id="GO:0016989">
    <property type="term" value="F:sigma factor antagonist activity"/>
    <property type="evidence" value="ECO:0007669"/>
    <property type="project" value="TreeGrafter"/>
</dbReference>
<organism evidence="4 5">
    <name type="scientific">Phyllobacterium myrsinacearum</name>
    <dbReference type="NCBI Taxonomy" id="28101"/>
    <lineage>
        <taxon>Bacteria</taxon>
        <taxon>Pseudomonadati</taxon>
        <taxon>Pseudomonadota</taxon>
        <taxon>Alphaproteobacteria</taxon>
        <taxon>Hyphomicrobiales</taxon>
        <taxon>Phyllobacteriaceae</taxon>
        <taxon>Phyllobacterium</taxon>
    </lineage>
</organism>
<dbReference type="InterPro" id="IPR032623">
    <property type="entry name" value="FecR_N"/>
</dbReference>
<dbReference type="Gene3D" id="2.60.120.1440">
    <property type="match status" value="1"/>
</dbReference>
<accession>A0A839EQY3</accession>
<dbReference type="InterPro" id="IPR006860">
    <property type="entry name" value="FecR"/>
</dbReference>
<comment type="caution">
    <text evidence="4">The sequence shown here is derived from an EMBL/GenBank/DDBJ whole genome shotgun (WGS) entry which is preliminary data.</text>
</comment>
<feature type="domain" description="FecR N-terminal" evidence="3">
    <location>
        <begin position="17"/>
        <end position="56"/>
    </location>
</feature>
<protein>
    <submittedName>
        <fullName evidence="4">Transmembrane sensor</fullName>
    </submittedName>
</protein>
<evidence type="ECO:0000313" key="4">
    <source>
        <dbReference type="EMBL" id="MBA8879010.1"/>
    </source>
</evidence>
<dbReference type="PIRSF" id="PIRSF018266">
    <property type="entry name" value="FecR"/>
    <property type="match status" value="1"/>
</dbReference>
<evidence type="ECO:0000256" key="1">
    <source>
        <dbReference type="SAM" id="Phobius"/>
    </source>
</evidence>
<evidence type="ECO:0000313" key="5">
    <source>
        <dbReference type="Proteomes" id="UP000549052"/>
    </source>
</evidence>
<dbReference type="RefSeq" id="WP_182549686.1">
    <property type="nucleotide sequence ID" value="NZ_JACGXN010000003.1"/>
</dbReference>
<dbReference type="Gene3D" id="3.55.50.30">
    <property type="match status" value="1"/>
</dbReference>
<evidence type="ECO:0000259" key="3">
    <source>
        <dbReference type="Pfam" id="PF16220"/>
    </source>
</evidence>
<proteinExistence type="predicted"/>
<reference evidence="4 5" key="1">
    <citation type="submission" date="2020-07" db="EMBL/GenBank/DDBJ databases">
        <title>Genomic Encyclopedia of Type Strains, Phase IV (KMG-V): Genome sequencing to study the core and pangenomes of soil and plant-associated prokaryotes.</title>
        <authorList>
            <person name="Whitman W."/>
        </authorList>
    </citation>
    <scope>NUCLEOTIDE SEQUENCE [LARGE SCALE GENOMIC DNA]</scope>
    <source>
        <strain evidence="4 5">AN3</strain>
    </source>
</reference>
<feature type="domain" description="FecR protein" evidence="2">
    <location>
        <begin position="113"/>
        <end position="203"/>
    </location>
</feature>
<dbReference type="Pfam" id="PF16220">
    <property type="entry name" value="DUF4880"/>
    <property type="match status" value="1"/>
</dbReference>
<keyword evidence="1 4" id="KW-0812">Transmembrane</keyword>
<dbReference type="AlphaFoldDB" id="A0A839EQY3"/>
<name>A0A839EQY3_9HYPH</name>
<sequence>MAQANNEISSTMTRNTALAWFVKINSGDASQSDRHELDIWLAADGAHAREYEKLSAIWSALDAMPDPRAGVRSTPSRTPTISRRMFIGAATLAIAGGGTVWFAGLPDFVTSDHYTGTSELKTATLTDGSFINLDADTALSVEFTSTVRRIVLQRGRAFFKVAKDASRPFIVEASQGSITALGTEFVVHLSPEDVTVAVQESAVSVAPRMDATAARIEAGEAISYGPSGLGDIRRDASETETAWQRGKLIFEDQPLRKVIADLNRYRSGTIRITDKSLLDLHVSGIFDISNPDGVLDAIIGTLPVKSIQLTRYLVLLRPA</sequence>